<keyword evidence="1" id="KW-0614">Plasmid</keyword>
<reference evidence="1" key="1">
    <citation type="submission" date="2015-06" db="EMBL/GenBank/DDBJ databases">
        <authorList>
            <person name="Joergensen T."/>
        </authorList>
    </citation>
    <scope>NUCLEOTIDE SEQUENCE</scope>
    <source>
        <plasmid evidence="1">pRGFK1417</plasmid>
    </source>
</reference>
<protein>
    <submittedName>
        <fullName evidence="1">Uncharacterized protein</fullName>
    </submittedName>
</protein>
<evidence type="ECO:0000313" key="1">
    <source>
        <dbReference type="EMBL" id="CRY97208.1"/>
    </source>
</evidence>
<geneLocation type="plasmid" evidence="1">
    <name>pRGFK1417</name>
</geneLocation>
<dbReference type="AlphaFoldDB" id="A0A0H5Q5P1"/>
<sequence>MVMSLKREIGPKMSKWCALLHGGCRKGKGLCPSAGSRHAAPFFGCFLGGYYDTPLGVLCAL</sequence>
<dbReference type="EMBL" id="LN853966">
    <property type="protein sequence ID" value="CRY97208.1"/>
    <property type="molecule type" value="Genomic_DNA"/>
</dbReference>
<accession>A0A0H5Q5P1</accession>
<proteinExistence type="predicted"/>
<reference evidence="1" key="2">
    <citation type="submission" date="2015-07" db="EMBL/GenBank/DDBJ databases">
        <title>Plasmids, circular viruses and viroids from rat gut.</title>
        <authorList>
            <person name="Jorgensen T.J."/>
            <person name="Hansen M.A."/>
            <person name="Xu Z."/>
            <person name="Tabak M.A."/>
            <person name="Sorensen S.J."/>
            <person name="Hansen L.H."/>
        </authorList>
    </citation>
    <scope>NUCLEOTIDE SEQUENCE</scope>
    <source>
        <plasmid evidence="1">pRGFK1417</plasmid>
    </source>
</reference>
<organism evidence="1">
    <name type="scientific">uncultured prokaryote</name>
    <dbReference type="NCBI Taxonomy" id="198431"/>
    <lineage>
        <taxon>unclassified sequences</taxon>
        <taxon>environmental samples</taxon>
    </lineage>
</organism>
<name>A0A0H5Q5P1_9ZZZZ</name>